<name>X1M5G0_9ZZZZ</name>
<organism evidence="1">
    <name type="scientific">marine sediment metagenome</name>
    <dbReference type="NCBI Taxonomy" id="412755"/>
    <lineage>
        <taxon>unclassified sequences</taxon>
        <taxon>metagenomes</taxon>
        <taxon>ecological metagenomes</taxon>
    </lineage>
</organism>
<sequence>RFNDVVSGCSAARSQEFNHTFGSYFGGVV</sequence>
<feature type="non-terminal residue" evidence="1">
    <location>
        <position position="1"/>
    </location>
</feature>
<comment type="caution">
    <text evidence="1">The sequence shown here is derived from an EMBL/GenBank/DDBJ whole genome shotgun (WGS) entry which is preliminary data.</text>
</comment>
<dbReference type="AlphaFoldDB" id="X1M5G0"/>
<dbReference type="EMBL" id="BARU01046399">
    <property type="protein sequence ID" value="GAI01594.1"/>
    <property type="molecule type" value="Genomic_DNA"/>
</dbReference>
<protein>
    <submittedName>
        <fullName evidence="1">Uncharacterized protein</fullName>
    </submittedName>
</protein>
<gene>
    <name evidence="1" type="ORF">S03H2_70007</name>
</gene>
<accession>X1M5G0</accession>
<proteinExistence type="predicted"/>
<evidence type="ECO:0000313" key="1">
    <source>
        <dbReference type="EMBL" id="GAI01594.1"/>
    </source>
</evidence>
<reference evidence="1" key="1">
    <citation type="journal article" date="2014" name="Front. Microbiol.">
        <title>High frequency of phylogenetically diverse reductive dehalogenase-homologous genes in deep subseafloor sedimentary metagenomes.</title>
        <authorList>
            <person name="Kawai M."/>
            <person name="Futagami T."/>
            <person name="Toyoda A."/>
            <person name="Takaki Y."/>
            <person name="Nishi S."/>
            <person name="Hori S."/>
            <person name="Arai W."/>
            <person name="Tsubouchi T."/>
            <person name="Morono Y."/>
            <person name="Uchiyama I."/>
            <person name="Ito T."/>
            <person name="Fujiyama A."/>
            <person name="Inagaki F."/>
            <person name="Takami H."/>
        </authorList>
    </citation>
    <scope>NUCLEOTIDE SEQUENCE</scope>
    <source>
        <strain evidence="1">Expedition CK06-06</strain>
    </source>
</reference>